<dbReference type="GeneID" id="96999341"/>
<organism evidence="2 3">
    <name type="scientific">Helcococcus kunzii ATCC 51366</name>
    <dbReference type="NCBI Taxonomy" id="883114"/>
    <lineage>
        <taxon>Bacteria</taxon>
        <taxon>Bacillati</taxon>
        <taxon>Bacillota</taxon>
        <taxon>Tissierellia</taxon>
        <taxon>Tissierellales</taxon>
        <taxon>Peptoniphilaceae</taxon>
        <taxon>Helcococcus</taxon>
    </lineage>
</organism>
<evidence type="ECO:0000256" key="1">
    <source>
        <dbReference type="SAM" id="Phobius"/>
    </source>
</evidence>
<keyword evidence="1" id="KW-1133">Transmembrane helix</keyword>
<sequence>MYSKDKGSVIIEASFVFPIMFLVIAILIFTGNAYLQKAELEAIVVDETVKGVAKIKDPLLGEVKEGKGLEFKARNLEPYRYLLGEGNKVAEEVNTNINKRISGKTLGLFGGIKKDQTSVNTELKNNFINSKLISTAIIKVKSPYWIFGEDQIIFRLNSDIVVGVHDVPEFIRNAKFGKDMLDRFGLGKHLDQAKGKIITAATCANNFMHKNFECNLFGDDKE</sequence>
<evidence type="ECO:0000313" key="3">
    <source>
        <dbReference type="Proteomes" id="UP000004191"/>
    </source>
</evidence>
<evidence type="ECO:0000313" key="2">
    <source>
        <dbReference type="EMBL" id="EHR33334.1"/>
    </source>
</evidence>
<keyword evidence="1" id="KW-0812">Transmembrane</keyword>
<protein>
    <recommendedName>
        <fullName evidence="4">TadE-like protein</fullName>
    </recommendedName>
</protein>
<dbReference type="EMBL" id="AGEI01000024">
    <property type="protein sequence ID" value="EHR33334.1"/>
    <property type="molecule type" value="Genomic_DNA"/>
</dbReference>
<evidence type="ECO:0008006" key="4">
    <source>
        <dbReference type="Google" id="ProtNLM"/>
    </source>
</evidence>
<dbReference type="Proteomes" id="UP000004191">
    <property type="component" value="Unassembled WGS sequence"/>
</dbReference>
<dbReference type="PATRIC" id="fig|883114.3.peg.1370"/>
<feature type="transmembrane region" description="Helical" evidence="1">
    <location>
        <begin position="15"/>
        <end position="35"/>
    </location>
</feature>
<dbReference type="STRING" id="883114.HMPREF9709_01378"/>
<dbReference type="HOGENOM" id="CLU_108928_0_0_9"/>
<dbReference type="AlphaFoldDB" id="H3NPV6"/>
<reference evidence="2 3" key="1">
    <citation type="submission" date="2012-01" db="EMBL/GenBank/DDBJ databases">
        <title>The Genome Sequence of Helcococcus kunzii ATCC 51366.</title>
        <authorList>
            <consortium name="The Broad Institute Genome Sequencing Platform"/>
            <person name="Earl A."/>
            <person name="Ward D."/>
            <person name="Feldgarden M."/>
            <person name="Gevers D."/>
            <person name="Huys G."/>
            <person name="Young S.K."/>
            <person name="Zeng Q."/>
            <person name="Gargeya S."/>
            <person name="Fitzgerald M."/>
            <person name="Haas B."/>
            <person name="Abouelleil A."/>
            <person name="Alvarado L."/>
            <person name="Arachchi H.M."/>
            <person name="Berlin A."/>
            <person name="Chapman S.B."/>
            <person name="Gearin G."/>
            <person name="Goldberg J."/>
            <person name="Griggs A."/>
            <person name="Gujja S."/>
            <person name="Hansen M."/>
            <person name="Heiman D."/>
            <person name="Howarth C."/>
            <person name="Larimer J."/>
            <person name="Lui A."/>
            <person name="MacDonald P.J.P."/>
            <person name="McCowen C."/>
            <person name="Montmayeur A."/>
            <person name="Murphy C."/>
            <person name="Neiman D."/>
            <person name="Pearson M."/>
            <person name="Priest M."/>
            <person name="Roberts A."/>
            <person name="Saif S."/>
            <person name="Shea T."/>
            <person name="Sisk P."/>
            <person name="Stolte C."/>
            <person name="Sykes S."/>
            <person name="Wortman J."/>
            <person name="Nusbaum C."/>
            <person name="Birren B."/>
        </authorList>
    </citation>
    <scope>NUCLEOTIDE SEQUENCE [LARGE SCALE GENOMIC DNA]</scope>
    <source>
        <strain evidence="2 3">ATCC 51366</strain>
    </source>
</reference>
<accession>H3NPV6</accession>
<comment type="caution">
    <text evidence="2">The sequence shown here is derived from an EMBL/GenBank/DDBJ whole genome shotgun (WGS) entry which is preliminary data.</text>
</comment>
<dbReference type="OrthoDB" id="2054144at2"/>
<dbReference type="RefSeq" id="WP_005398893.1">
    <property type="nucleotide sequence ID" value="NZ_JH601088.1"/>
</dbReference>
<gene>
    <name evidence="2" type="ORF">HMPREF9709_01378</name>
</gene>
<proteinExistence type="predicted"/>
<keyword evidence="1" id="KW-0472">Membrane</keyword>
<dbReference type="eggNOG" id="ENOG5033BAY">
    <property type="taxonomic scope" value="Bacteria"/>
</dbReference>
<keyword evidence="3" id="KW-1185">Reference proteome</keyword>
<name>H3NPV6_9FIRM</name>